<comment type="subcellular location">
    <subcellularLocation>
        <location evidence="1">Cell membrane</location>
        <topology evidence="1">Single-pass membrane protein</topology>
    </subcellularLocation>
    <subcellularLocation>
        <location evidence="2">Membrane</location>
        <topology evidence="2">Single-pass type II membrane protein</topology>
    </subcellularLocation>
</comment>
<keyword evidence="8" id="KW-1015">Disulfide bond</keyword>
<keyword evidence="4" id="KW-0812">Transmembrane</keyword>
<reference evidence="11 12" key="1">
    <citation type="submission" date="2018-10" db="EMBL/GenBank/DDBJ databases">
        <authorList>
            <person name="Ekblom R."/>
            <person name="Jareborg N."/>
        </authorList>
    </citation>
    <scope>NUCLEOTIDE SEQUENCE [LARGE SCALE GENOMIC DNA]</scope>
    <source>
        <tissue evidence="11">Muscle</tissue>
    </source>
</reference>
<evidence type="ECO:0000313" key="12">
    <source>
        <dbReference type="Proteomes" id="UP000269945"/>
    </source>
</evidence>
<keyword evidence="7" id="KW-0472">Membrane</keyword>
<sequence length="82" mass="9716">MNLIRDRWAHPNMEMNEVHSYNLELVKHGTSSRWQKRKSTLITSKCGENRKFNTPFVFSHYTEVSLGNYMIRSVINSQFLLP</sequence>
<evidence type="ECO:0000256" key="2">
    <source>
        <dbReference type="ARBA" id="ARBA00004606"/>
    </source>
</evidence>
<dbReference type="GO" id="GO:0045954">
    <property type="term" value="P:positive regulation of natural killer cell mediated cytotoxicity"/>
    <property type="evidence" value="ECO:0007669"/>
    <property type="project" value="InterPro"/>
</dbReference>
<keyword evidence="6" id="KW-1133">Transmembrane helix</keyword>
<keyword evidence="9" id="KW-0675">Receptor</keyword>
<evidence type="ECO:0000256" key="6">
    <source>
        <dbReference type="ARBA" id="ARBA00022989"/>
    </source>
</evidence>
<name>A0A9X9LNX0_GULGU</name>
<gene>
    <name evidence="11" type="ORF">BN2614_LOCUS1</name>
</gene>
<dbReference type="EMBL" id="CYRY02009606">
    <property type="protein sequence ID" value="VCW77923.1"/>
    <property type="molecule type" value="Genomic_DNA"/>
</dbReference>
<keyword evidence="3" id="KW-1003">Cell membrane</keyword>
<keyword evidence="12" id="KW-1185">Reference proteome</keyword>
<evidence type="ECO:0000256" key="4">
    <source>
        <dbReference type="ARBA" id="ARBA00022692"/>
    </source>
</evidence>
<dbReference type="GO" id="GO:0038023">
    <property type="term" value="F:signaling receptor activity"/>
    <property type="evidence" value="ECO:0007669"/>
    <property type="project" value="TreeGrafter"/>
</dbReference>
<evidence type="ECO:0000313" key="11">
    <source>
        <dbReference type="EMBL" id="VCW77923.1"/>
    </source>
</evidence>
<dbReference type="GO" id="GO:0009897">
    <property type="term" value="C:external side of plasma membrane"/>
    <property type="evidence" value="ECO:0007669"/>
    <property type="project" value="TreeGrafter"/>
</dbReference>
<evidence type="ECO:0000256" key="10">
    <source>
        <dbReference type="ARBA" id="ARBA00023180"/>
    </source>
</evidence>
<dbReference type="PANTHER" id="PTHR47494">
    <property type="entry name" value="NKG2-D TYPE II INTEGRAL MEMBRANE PROTEIN"/>
    <property type="match status" value="1"/>
</dbReference>
<keyword evidence="5" id="KW-0735">Signal-anchor</keyword>
<dbReference type="Proteomes" id="UP000269945">
    <property type="component" value="Unassembled WGS sequence"/>
</dbReference>
<keyword evidence="10" id="KW-0325">Glycoprotein</keyword>
<evidence type="ECO:0000256" key="9">
    <source>
        <dbReference type="ARBA" id="ARBA00023170"/>
    </source>
</evidence>
<proteinExistence type="predicted"/>
<evidence type="ECO:0000256" key="7">
    <source>
        <dbReference type="ARBA" id="ARBA00023136"/>
    </source>
</evidence>
<protein>
    <submittedName>
        <fullName evidence="11">Uncharacterized protein</fullName>
    </submittedName>
</protein>
<organism evidence="11 12">
    <name type="scientific">Gulo gulo</name>
    <name type="common">Wolverine</name>
    <name type="synonym">Gluton</name>
    <dbReference type="NCBI Taxonomy" id="48420"/>
    <lineage>
        <taxon>Eukaryota</taxon>
        <taxon>Metazoa</taxon>
        <taxon>Chordata</taxon>
        <taxon>Craniata</taxon>
        <taxon>Vertebrata</taxon>
        <taxon>Euteleostomi</taxon>
        <taxon>Mammalia</taxon>
        <taxon>Eutheria</taxon>
        <taxon>Laurasiatheria</taxon>
        <taxon>Carnivora</taxon>
        <taxon>Caniformia</taxon>
        <taxon>Musteloidea</taxon>
        <taxon>Mustelidae</taxon>
        <taxon>Guloninae</taxon>
        <taxon>Gulo</taxon>
    </lineage>
</organism>
<evidence type="ECO:0000256" key="8">
    <source>
        <dbReference type="ARBA" id="ARBA00023157"/>
    </source>
</evidence>
<comment type="caution">
    <text evidence="11">The sequence shown here is derived from an EMBL/GenBank/DDBJ whole genome shotgun (WGS) entry which is preliminary data.</text>
</comment>
<evidence type="ECO:0000256" key="3">
    <source>
        <dbReference type="ARBA" id="ARBA00022475"/>
    </source>
</evidence>
<evidence type="ECO:0000256" key="1">
    <source>
        <dbReference type="ARBA" id="ARBA00004162"/>
    </source>
</evidence>
<dbReference type="AlphaFoldDB" id="A0A9X9LNX0"/>
<evidence type="ECO:0000256" key="5">
    <source>
        <dbReference type="ARBA" id="ARBA00022968"/>
    </source>
</evidence>
<dbReference type="PANTHER" id="PTHR47494:SF1">
    <property type="entry name" value="NKG2-D TYPE II INTEGRAL MEMBRANE PROTEIN"/>
    <property type="match status" value="1"/>
</dbReference>
<accession>A0A9X9LNX0</accession>
<dbReference type="InterPro" id="IPR042169">
    <property type="entry name" value="NKG2D"/>
</dbReference>